<dbReference type="SUPFAM" id="SSF56112">
    <property type="entry name" value="Protein kinase-like (PK-like)"/>
    <property type="match status" value="1"/>
</dbReference>
<reference evidence="2 3" key="1">
    <citation type="submission" date="2019-08" db="EMBL/GenBank/DDBJ databases">
        <authorList>
            <person name="Alioto T."/>
            <person name="Alioto T."/>
            <person name="Gomez Garrido J."/>
        </authorList>
    </citation>
    <scope>NUCLEOTIDE SEQUENCE [LARGE SCALE GENOMIC DNA]</scope>
</reference>
<organism evidence="2 3">
    <name type="scientific">Cinara cedri</name>
    <dbReference type="NCBI Taxonomy" id="506608"/>
    <lineage>
        <taxon>Eukaryota</taxon>
        <taxon>Metazoa</taxon>
        <taxon>Ecdysozoa</taxon>
        <taxon>Arthropoda</taxon>
        <taxon>Hexapoda</taxon>
        <taxon>Insecta</taxon>
        <taxon>Pterygota</taxon>
        <taxon>Neoptera</taxon>
        <taxon>Paraneoptera</taxon>
        <taxon>Hemiptera</taxon>
        <taxon>Sternorrhyncha</taxon>
        <taxon>Aphidomorpha</taxon>
        <taxon>Aphidoidea</taxon>
        <taxon>Aphididae</taxon>
        <taxon>Lachninae</taxon>
        <taxon>Cinara</taxon>
    </lineage>
</organism>
<sequence>MVGKRVTSAYKNDGFDNTDTMDWNHATLKHWLSKVLTDHEAYGAAAGRPATFEPDKDHRNASRLRKINRLSSEVITGQLTVAGHRRTAVWLMVKLKPPLAQMRTLLKVDRQFHNEIHAYQNVIPLLLENLPEGARPPALPRFVYGQNECGSHWSEDVIVLEDPRSWGYKPAVRTSPELNANFMDYDHLAVAISALGRFHGLSFTVKQKNPKAFRKLVGNLREIQWDEDGWLIKNNGLKSLGMRGARPLMEEEQYQGGKLKGFLTMIREADRNLKLAMTPNEPFAVICHGDFCKNNLLFAYDEQSGKPQDAIITEFTAIRYGSPGLDLSYFLYKCADQDVQNDRWEELLTVYLESVSVVLPVDVKAPTMDQLHHELKFHALYGYAHLLFAVPNMINEYPLDRTLLEDDKATFEDQLVARLDSSDDKITQILSATVRHIIDHGYAPLNIRSTVSQQL</sequence>
<proteinExistence type="predicted"/>
<dbReference type="SMART" id="SM00587">
    <property type="entry name" value="CHK"/>
    <property type="match status" value="1"/>
</dbReference>
<dbReference type="InterPro" id="IPR011009">
    <property type="entry name" value="Kinase-like_dom_sf"/>
</dbReference>
<name>A0A5E4NH46_9HEMI</name>
<dbReference type="OrthoDB" id="190089at2759"/>
<accession>A0A5E4NH46</accession>
<dbReference type="PANTHER" id="PTHR11012">
    <property type="entry name" value="PROTEIN KINASE-LIKE DOMAIN-CONTAINING"/>
    <property type="match status" value="1"/>
</dbReference>
<evidence type="ECO:0000259" key="1">
    <source>
        <dbReference type="SMART" id="SM00587"/>
    </source>
</evidence>
<dbReference type="PANTHER" id="PTHR11012:SF8">
    <property type="entry name" value="JUVENILE HORMONE-INDUCIBLE PROTEIN 26"/>
    <property type="match status" value="1"/>
</dbReference>
<dbReference type="EMBL" id="CABPRJ010002367">
    <property type="protein sequence ID" value="VVC43039.1"/>
    <property type="molecule type" value="Genomic_DNA"/>
</dbReference>
<dbReference type="Gene3D" id="3.90.1200.10">
    <property type="match status" value="1"/>
</dbReference>
<keyword evidence="3" id="KW-1185">Reference proteome</keyword>
<dbReference type="InterPro" id="IPR004119">
    <property type="entry name" value="EcKL"/>
</dbReference>
<feature type="domain" description="CHK kinase-like" evidence="1">
    <location>
        <begin position="158"/>
        <end position="361"/>
    </location>
</feature>
<gene>
    <name evidence="2" type="ORF">CINCED_3A021640</name>
</gene>
<dbReference type="Proteomes" id="UP000325440">
    <property type="component" value="Unassembled WGS sequence"/>
</dbReference>
<dbReference type="AlphaFoldDB" id="A0A5E4NH46"/>
<dbReference type="InterPro" id="IPR015897">
    <property type="entry name" value="CHK_kinase-like"/>
</dbReference>
<evidence type="ECO:0000313" key="2">
    <source>
        <dbReference type="EMBL" id="VVC43039.1"/>
    </source>
</evidence>
<protein>
    <recommendedName>
        <fullName evidence="1">CHK kinase-like domain-containing protein</fullName>
    </recommendedName>
</protein>
<dbReference type="Pfam" id="PF02958">
    <property type="entry name" value="EcKL"/>
    <property type="match status" value="1"/>
</dbReference>
<evidence type="ECO:0000313" key="3">
    <source>
        <dbReference type="Proteomes" id="UP000325440"/>
    </source>
</evidence>